<keyword evidence="1" id="KW-0472">Membrane</keyword>
<name>A0ABX8SGR3_9ACTN</name>
<reference evidence="2 3" key="1">
    <citation type="submission" date="2021-07" db="EMBL/GenBank/DDBJ databases">
        <title>complete genome sequencing of Tessaracoccus sp.J1M15.</title>
        <authorList>
            <person name="Bae J.-W."/>
            <person name="Kim D.-y."/>
        </authorList>
    </citation>
    <scope>NUCLEOTIDE SEQUENCE [LARGE SCALE GENOMIC DNA]</scope>
    <source>
        <strain evidence="2 3">J1M15</strain>
    </source>
</reference>
<dbReference type="EMBL" id="CP079216">
    <property type="protein sequence ID" value="QXT62044.1"/>
    <property type="molecule type" value="Genomic_DNA"/>
</dbReference>
<evidence type="ECO:0000256" key="1">
    <source>
        <dbReference type="SAM" id="Phobius"/>
    </source>
</evidence>
<gene>
    <name evidence="2" type="ORF">KDB89_09665</name>
</gene>
<feature type="transmembrane region" description="Helical" evidence="1">
    <location>
        <begin position="6"/>
        <end position="23"/>
    </location>
</feature>
<dbReference type="RefSeq" id="WP_219080564.1">
    <property type="nucleotide sequence ID" value="NZ_CP079216.1"/>
</dbReference>
<evidence type="ECO:0000313" key="2">
    <source>
        <dbReference type="EMBL" id="QXT62044.1"/>
    </source>
</evidence>
<sequence>MDASTIFILVVVAALVGVLVYLIRRNRYVASLRARGWNFVASPGLDVTLGLNVAPFGLGFDRRASDLVWGAASDGTGFRALRYRSSAARPDGLVVVLALPRSLRPDAATGITVTLLEEESLHVDHDQLVLVGAPTDAAGLDAAVVRLAEARGRLLASPAASLDGPVPPQWLSFQGHADWVYKPRDDTYLPLVSCTTDGFSHEARDIILRADGPLPFVRLTHRWQTSHTWVDSEGRSHTRTDNHSEVVGEFIPQFPFADLSVNWGLFGRSQEFEWAEFNRRARINAPNERFASDVIHQRMMEYLLSWNAPAFSIAAGRIRFGGPWAPEDIAAMDRFLTGFFARVPDHVYRDLGAAQRPFPKATDAVSP</sequence>
<keyword evidence="1" id="KW-0812">Transmembrane</keyword>
<dbReference type="Proteomes" id="UP000824504">
    <property type="component" value="Chromosome"/>
</dbReference>
<organism evidence="2 3">
    <name type="scientific">Tessaracoccus palaemonis</name>
    <dbReference type="NCBI Taxonomy" id="2829499"/>
    <lineage>
        <taxon>Bacteria</taxon>
        <taxon>Bacillati</taxon>
        <taxon>Actinomycetota</taxon>
        <taxon>Actinomycetes</taxon>
        <taxon>Propionibacteriales</taxon>
        <taxon>Propionibacteriaceae</taxon>
        <taxon>Tessaracoccus</taxon>
    </lineage>
</organism>
<keyword evidence="1" id="KW-1133">Transmembrane helix</keyword>
<proteinExistence type="predicted"/>
<evidence type="ECO:0000313" key="3">
    <source>
        <dbReference type="Proteomes" id="UP000824504"/>
    </source>
</evidence>
<accession>A0ABX8SGR3</accession>
<keyword evidence="3" id="KW-1185">Reference proteome</keyword>
<protein>
    <recommendedName>
        <fullName evidence="4">DUF3137 domain-containing protein</fullName>
    </recommendedName>
</protein>
<evidence type="ECO:0008006" key="4">
    <source>
        <dbReference type="Google" id="ProtNLM"/>
    </source>
</evidence>